<comment type="caution">
    <text evidence="1">The sequence shown here is derived from an EMBL/GenBank/DDBJ whole genome shotgun (WGS) entry which is preliminary data.</text>
</comment>
<evidence type="ECO:0000313" key="1">
    <source>
        <dbReference type="EMBL" id="KAI2383473.1"/>
    </source>
</evidence>
<feature type="non-terminal residue" evidence="1">
    <location>
        <position position="1"/>
    </location>
</feature>
<gene>
    <name evidence="1" type="ORF">LOY88_005281</name>
</gene>
<name>A0ACB8URC1_9EURO</name>
<protein>
    <submittedName>
        <fullName evidence="1">Uncharacterized protein</fullName>
    </submittedName>
</protein>
<sequence length="238" mass="24959">RNYAAVAADTYSSELGILSNSSPRLITSLRLRKVPRGTNGGVTLTGLAAGALGASTIAITSLLLLSFCPLGPLPGFSTTGLDGGRAWGAREKSLWVLAVTIWGTLGSLLDSILGGMLQATVVDKRTGKVIEGVGGRKVLVYSGVVKPVGFDNKTVLQGSKPRGAENLGSATTLRKFKREVADEPIGHSDVTQESRKIETGHDILDNNAINVLMAAIMSFGAIILAAYIWDMPVTNILL</sequence>
<reference evidence="1" key="1">
    <citation type="journal article" date="2022" name="bioRxiv">
        <title>Population genetic analysis of Ophidiomyces ophidiicola, the causative agent of snake fungal disease, indicates recent introductions to the USA.</title>
        <authorList>
            <person name="Ladner J.T."/>
            <person name="Palmer J.M."/>
            <person name="Ettinger C.L."/>
            <person name="Stajich J.E."/>
            <person name="Farrell T.M."/>
            <person name="Glorioso B.M."/>
            <person name="Lawson B."/>
            <person name="Price S.J."/>
            <person name="Stengle A.G."/>
            <person name="Grear D.A."/>
            <person name="Lorch J.M."/>
        </authorList>
    </citation>
    <scope>NUCLEOTIDE SEQUENCE</scope>
    <source>
        <strain evidence="1">NWHC 24266-5</strain>
    </source>
</reference>
<proteinExistence type="predicted"/>
<dbReference type="EMBL" id="JALBCA010000090">
    <property type="protein sequence ID" value="KAI2383473.1"/>
    <property type="molecule type" value="Genomic_DNA"/>
</dbReference>
<accession>A0ACB8URC1</accession>
<organism evidence="1">
    <name type="scientific">Ophidiomyces ophidiicola</name>
    <dbReference type="NCBI Taxonomy" id="1387563"/>
    <lineage>
        <taxon>Eukaryota</taxon>
        <taxon>Fungi</taxon>
        <taxon>Dikarya</taxon>
        <taxon>Ascomycota</taxon>
        <taxon>Pezizomycotina</taxon>
        <taxon>Eurotiomycetes</taxon>
        <taxon>Eurotiomycetidae</taxon>
        <taxon>Onygenales</taxon>
        <taxon>Onygenaceae</taxon>
        <taxon>Ophidiomyces</taxon>
    </lineage>
</organism>